<dbReference type="InterPro" id="IPR023606">
    <property type="entry name" value="CoA-Trfase_III_dom_1_sf"/>
</dbReference>
<proteinExistence type="predicted"/>
<dbReference type="Pfam" id="PF02515">
    <property type="entry name" value="CoA_transf_3"/>
    <property type="match status" value="1"/>
</dbReference>
<dbReference type="InterPro" id="IPR044855">
    <property type="entry name" value="CoA-Trfase_III_dom3_sf"/>
</dbReference>
<dbReference type="EMBL" id="MJEH01000020">
    <property type="protein sequence ID" value="OEH92931.1"/>
    <property type="molecule type" value="Genomic_DNA"/>
</dbReference>
<dbReference type="AlphaFoldDB" id="A0A1E5LFT3"/>
<dbReference type="GO" id="GO:0003824">
    <property type="term" value="F:catalytic activity"/>
    <property type="evidence" value="ECO:0007669"/>
    <property type="project" value="InterPro"/>
</dbReference>
<sequence>MLKGLRVLDFSHYIPGPYATMRLADLGAEVVKVEPLTGDLARNASGIKEESGIVFDANNRNKKSITVNLKTNEGVHRIKELVKEADVVVESFRPGVMTKLGVGYEQAKKINPTLIYCSLSGYGQEGSLAHLGSHDLNYMALSGLLSQMKDKEGRPIHPTLTFADLVGGLAASEGILAALVRREREEKGAYVDAALLDSVIGFMNIHELLVKRTGKKTGMSLLDGTVVCYGIYETKDARYVSLAALEPKFWNNFCEAVDRIEWKGYQFTKAIDDEEFYENMKKLFMEKTMEEWAKLGKRYDCCLTPVLEPGELNSFSYCTERMLIHNVNPQLLYVATRLETNLKEANIPPTLGMNNEMVFSNQI</sequence>
<keyword evidence="2" id="KW-1185">Reference proteome</keyword>
<evidence type="ECO:0000313" key="1">
    <source>
        <dbReference type="EMBL" id="OEH92931.1"/>
    </source>
</evidence>
<dbReference type="InterPro" id="IPR003673">
    <property type="entry name" value="CoA-Trfase_fam_III"/>
</dbReference>
<dbReference type="PANTHER" id="PTHR48228:SF5">
    <property type="entry name" value="ALPHA-METHYLACYL-COA RACEMASE"/>
    <property type="match status" value="1"/>
</dbReference>
<evidence type="ECO:0000313" key="2">
    <source>
        <dbReference type="Proteomes" id="UP000095209"/>
    </source>
</evidence>
<gene>
    <name evidence="1" type="ORF">BFG57_14250</name>
</gene>
<organism evidence="1 2">
    <name type="scientific">Bacillus solimangrovi</name>
    <dbReference type="NCBI Taxonomy" id="1305675"/>
    <lineage>
        <taxon>Bacteria</taxon>
        <taxon>Bacillati</taxon>
        <taxon>Bacillota</taxon>
        <taxon>Bacilli</taxon>
        <taxon>Bacillales</taxon>
        <taxon>Bacillaceae</taxon>
        <taxon>Bacillus</taxon>
    </lineage>
</organism>
<protein>
    <submittedName>
        <fullName evidence="1">Alpha-methylacyl-CoA racemase</fullName>
    </submittedName>
</protein>
<accession>A0A1E5LFT3</accession>
<comment type="caution">
    <text evidence="1">The sequence shown here is derived from an EMBL/GenBank/DDBJ whole genome shotgun (WGS) entry which is preliminary data.</text>
</comment>
<dbReference type="RefSeq" id="WP_069717013.1">
    <property type="nucleotide sequence ID" value="NZ_MJEH01000020.1"/>
</dbReference>
<dbReference type="Proteomes" id="UP000095209">
    <property type="component" value="Unassembled WGS sequence"/>
</dbReference>
<dbReference type="SUPFAM" id="SSF89796">
    <property type="entry name" value="CoA-transferase family III (CaiB/BaiF)"/>
    <property type="match status" value="1"/>
</dbReference>
<dbReference type="OrthoDB" id="9797653at2"/>
<dbReference type="STRING" id="1305675.BFG57_14250"/>
<name>A0A1E5LFT3_9BACI</name>
<dbReference type="PANTHER" id="PTHR48228">
    <property type="entry name" value="SUCCINYL-COA--D-CITRAMALATE COA-TRANSFERASE"/>
    <property type="match status" value="1"/>
</dbReference>
<dbReference type="Gene3D" id="3.30.1540.10">
    <property type="entry name" value="formyl-coa transferase, domain 3"/>
    <property type="match status" value="1"/>
</dbReference>
<dbReference type="Gene3D" id="3.40.50.10540">
    <property type="entry name" value="Crotonobetainyl-coa:carnitine coa-transferase, domain 1"/>
    <property type="match status" value="1"/>
</dbReference>
<dbReference type="InterPro" id="IPR050509">
    <property type="entry name" value="CoA-transferase_III"/>
</dbReference>
<reference evidence="1 2" key="1">
    <citation type="submission" date="2016-08" db="EMBL/GenBank/DDBJ databases">
        <title>Genome of Bacillus solimangrovi GH2-4.</title>
        <authorList>
            <person name="Lim S."/>
            <person name="Kim B.-C."/>
        </authorList>
    </citation>
    <scope>NUCLEOTIDE SEQUENCE [LARGE SCALE GENOMIC DNA]</scope>
    <source>
        <strain evidence="1 2">GH2-4</strain>
    </source>
</reference>